<dbReference type="RefSeq" id="WP_210655243.1">
    <property type="nucleotide sequence ID" value="NZ_JAGKQQ010000001.1"/>
</dbReference>
<evidence type="ECO:0000256" key="2">
    <source>
        <dbReference type="ARBA" id="ARBA00022475"/>
    </source>
</evidence>
<feature type="transmembrane region" description="Helical" evidence="8">
    <location>
        <begin position="315"/>
        <end position="335"/>
    </location>
</feature>
<accession>A0ABS5BST8</accession>
<keyword evidence="4 10" id="KW-0808">Transferase</keyword>
<feature type="transmembrane region" description="Helical" evidence="8">
    <location>
        <begin position="196"/>
        <end position="216"/>
    </location>
</feature>
<dbReference type="EMBL" id="JAGKQQ010000001">
    <property type="protein sequence ID" value="MBP3956789.1"/>
    <property type="molecule type" value="Genomic_DNA"/>
</dbReference>
<evidence type="ECO:0000256" key="4">
    <source>
        <dbReference type="ARBA" id="ARBA00022679"/>
    </source>
</evidence>
<keyword evidence="11" id="KW-1185">Reference proteome</keyword>
<feature type="transmembrane region" description="Helical" evidence="8">
    <location>
        <begin position="403"/>
        <end position="421"/>
    </location>
</feature>
<feature type="transmembrane region" description="Helical" evidence="8">
    <location>
        <begin position="118"/>
        <end position="144"/>
    </location>
</feature>
<keyword evidence="7 8" id="KW-0472">Membrane</keyword>
<feature type="transmembrane region" description="Helical" evidence="8">
    <location>
        <begin position="89"/>
        <end position="106"/>
    </location>
</feature>
<dbReference type="EC" id="2.4.-.-" evidence="10"/>
<keyword evidence="3 10" id="KW-0328">Glycosyltransferase</keyword>
<evidence type="ECO:0000256" key="8">
    <source>
        <dbReference type="SAM" id="Phobius"/>
    </source>
</evidence>
<keyword evidence="5 8" id="KW-0812">Transmembrane</keyword>
<feature type="transmembrane region" description="Helical" evidence="8">
    <location>
        <begin position="373"/>
        <end position="391"/>
    </location>
</feature>
<evidence type="ECO:0000256" key="5">
    <source>
        <dbReference type="ARBA" id="ARBA00022692"/>
    </source>
</evidence>
<feature type="transmembrane region" description="Helical" evidence="8">
    <location>
        <begin position="164"/>
        <end position="189"/>
    </location>
</feature>
<feature type="signal peptide" evidence="9">
    <location>
        <begin position="1"/>
        <end position="19"/>
    </location>
</feature>
<feature type="transmembrane region" description="Helical" evidence="8">
    <location>
        <begin position="277"/>
        <end position="295"/>
    </location>
</feature>
<comment type="subcellular location">
    <subcellularLocation>
        <location evidence="1">Cell membrane</location>
        <topology evidence="1">Multi-pass membrane protein</topology>
    </subcellularLocation>
</comment>
<feature type="transmembrane region" description="Helical" evidence="8">
    <location>
        <begin position="347"/>
        <end position="367"/>
    </location>
</feature>
<dbReference type="Proteomes" id="UP000676565">
    <property type="component" value="Unassembled WGS sequence"/>
</dbReference>
<protein>
    <submittedName>
        <fullName evidence="10">Glycosyltransferase family 39 protein</fullName>
        <ecNumber evidence="10">2.4.-.-</ecNumber>
    </submittedName>
</protein>
<evidence type="ECO:0000313" key="10">
    <source>
        <dbReference type="EMBL" id="MBP3956789.1"/>
    </source>
</evidence>
<dbReference type="PANTHER" id="PTHR33908">
    <property type="entry name" value="MANNOSYLTRANSFERASE YKCB-RELATED"/>
    <property type="match status" value="1"/>
</dbReference>
<keyword evidence="9" id="KW-0732">Signal</keyword>
<evidence type="ECO:0000256" key="1">
    <source>
        <dbReference type="ARBA" id="ARBA00004651"/>
    </source>
</evidence>
<evidence type="ECO:0000313" key="11">
    <source>
        <dbReference type="Proteomes" id="UP000676565"/>
    </source>
</evidence>
<proteinExistence type="predicted"/>
<evidence type="ECO:0000256" key="7">
    <source>
        <dbReference type="ARBA" id="ARBA00023136"/>
    </source>
</evidence>
<feature type="transmembrane region" description="Helical" evidence="8">
    <location>
        <begin position="252"/>
        <end position="270"/>
    </location>
</feature>
<feature type="chain" id="PRO_5047408563" evidence="9">
    <location>
        <begin position="20"/>
        <end position="556"/>
    </location>
</feature>
<dbReference type="GO" id="GO:0016757">
    <property type="term" value="F:glycosyltransferase activity"/>
    <property type="evidence" value="ECO:0007669"/>
    <property type="project" value="UniProtKB-KW"/>
</dbReference>
<organism evidence="10 11">
    <name type="scientific">Gemmata palustris</name>
    <dbReference type="NCBI Taxonomy" id="2822762"/>
    <lineage>
        <taxon>Bacteria</taxon>
        <taxon>Pseudomonadati</taxon>
        <taxon>Planctomycetota</taxon>
        <taxon>Planctomycetia</taxon>
        <taxon>Gemmatales</taxon>
        <taxon>Gemmataceae</taxon>
        <taxon>Gemmata</taxon>
    </lineage>
</organism>
<name>A0ABS5BST8_9BACT</name>
<comment type="caution">
    <text evidence="10">The sequence shown here is derived from an EMBL/GenBank/DDBJ whole genome shotgun (WGS) entry which is preliminary data.</text>
</comment>
<evidence type="ECO:0000256" key="6">
    <source>
        <dbReference type="ARBA" id="ARBA00022989"/>
    </source>
</evidence>
<reference evidence="10 11" key="1">
    <citation type="submission" date="2021-04" db="EMBL/GenBank/DDBJ databases">
        <authorList>
            <person name="Ivanova A."/>
        </authorList>
    </citation>
    <scope>NUCLEOTIDE SEQUENCE [LARGE SCALE GENOMIC DNA]</scope>
    <source>
        <strain evidence="10 11">G18</strain>
    </source>
</reference>
<sequence length="556" mass="60714">MPRSFLAGPFALAALVTLANVAKPVTVDDTAYLLFARHIASDPTDPYGFSIFWWNQPEPAMEVLCPPVVPYWLALGVKLFGEHVGLLKLWLFPFILLLAWAMRSLLVRFARGTEHFALPLLMLSPAVLPAVNLMLDVPAVALALASVELFIRAALARNWWRAALAGIVAGLAMQTKYSAFVAPAVIVWFGLTHRRVGLAALATGLCVAVFVGWEVWLVQKYGRSHFAFHASSSGGGGWEELIESKFELVPPLASYLGCLAVGAGLLAGSALRISRQWLAGVAITWCIGFALVAILPRRWTLIGGDLPAATGFWQVSGVVWFGTVAACACVLLVRVRNKLRIRANRTSLFLVGWFVIEVVAVFGLTPFPAARRVIGVSLVMGLIAARTATLVRRARPERTSPRWVLVVGIGAGVLVAAFDTLDAYPEKVCARGATHYTRDRRDGETVWFVGHWGFQFYCEREGMMPLIAKQTVARAGDFVVLPLYPEGDNFPRPYGGFAVTHPPEGAADAVGDVECDDWLSAKTVPNFYGGADPVSGRDSPRLRVRVYRLKSDWVMR</sequence>
<keyword evidence="6 8" id="KW-1133">Transmembrane helix</keyword>
<gene>
    <name evidence="10" type="ORF">J8F10_16065</name>
</gene>
<keyword evidence="2" id="KW-1003">Cell membrane</keyword>
<dbReference type="PANTHER" id="PTHR33908:SF11">
    <property type="entry name" value="MEMBRANE PROTEIN"/>
    <property type="match status" value="1"/>
</dbReference>
<dbReference type="InterPro" id="IPR050297">
    <property type="entry name" value="LipidA_mod_glycosyltrf_83"/>
</dbReference>
<evidence type="ECO:0000256" key="3">
    <source>
        <dbReference type="ARBA" id="ARBA00022676"/>
    </source>
</evidence>
<evidence type="ECO:0000256" key="9">
    <source>
        <dbReference type="SAM" id="SignalP"/>
    </source>
</evidence>